<keyword evidence="5" id="KW-1185">Reference proteome</keyword>
<feature type="region of interest" description="Disordered" evidence="1">
    <location>
        <begin position="186"/>
        <end position="229"/>
    </location>
</feature>
<evidence type="ECO:0000256" key="1">
    <source>
        <dbReference type="SAM" id="MobiDB-lite"/>
    </source>
</evidence>
<feature type="domain" description="Excalibur calcium-binding" evidence="3">
    <location>
        <begin position="235"/>
        <end position="271"/>
    </location>
</feature>
<feature type="compositionally biased region" description="Basic and acidic residues" evidence="1">
    <location>
        <begin position="186"/>
        <end position="209"/>
    </location>
</feature>
<keyword evidence="2" id="KW-0812">Transmembrane</keyword>
<evidence type="ECO:0000256" key="2">
    <source>
        <dbReference type="SAM" id="Phobius"/>
    </source>
</evidence>
<dbReference type="RefSeq" id="WP_041114575.1">
    <property type="nucleotide sequence ID" value="NZ_JARTHD010000005.1"/>
</dbReference>
<evidence type="ECO:0000259" key="3">
    <source>
        <dbReference type="SMART" id="SM00894"/>
    </source>
</evidence>
<proteinExistence type="predicted"/>
<sequence length="272" mass="31308">MSEKKESEAVLTKRYIREKHPEAWMIEYASIGEKLNTSEFGAFTRDKLITYKLVDKQILVRTGEIFWPKEKHGEVDHFALKSIFSIDGVKFVTGNNGKEVQRFLEDEKKDSFTKIPRIFYQKILGFRSNKRWKQITAVVGYLLVLFLIIGFFNGNDNEERKIVKKEEEKQDVVNKKEEVAKPVVKQKDIDETEKEETSNKPIVLKDDKSTTISETEDEQIEEPAEDLETQQENVYYKNCAAVRAAGAAPIYRGDPGYGSHLDREGDGVACEQ</sequence>
<dbReference type="InterPro" id="IPR008613">
    <property type="entry name" value="Excalibur_Ca-bd_domain"/>
</dbReference>
<comment type="caution">
    <text evidence="4">The sequence shown here is derived from an EMBL/GenBank/DDBJ whole genome shotgun (WGS) entry which is preliminary data.</text>
</comment>
<feature type="transmembrane region" description="Helical" evidence="2">
    <location>
        <begin position="135"/>
        <end position="152"/>
    </location>
</feature>
<protein>
    <recommendedName>
        <fullName evidence="3">Excalibur calcium-binding domain-containing protein</fullName>
    </recommendedName>
</protein>
<dbReference type="Proteomes" id="UP000031982">
    <property type="component" value="Unassembled WGS sequence"/>
</dbReference>
<feature type="compositionally biased region" description="Acidic residues" evidence="1">
    <location>
        <begin position="214"/>
        <end position="229"/>
    </location>
</feature>
<accession>A0ABR5AP41</accession>
<reference evidence="4 5" key="1">
    <citation type="submission" date="2015-01" db="EMBL/GenBank/DDBJ databases">
        <title>Genome Assembly of Bacillus badius MTCC 1458.</title>
        <authorList>
            <person name="Verma A."/>
            <person name="Khatri I."/>
            <person name="Mual P."/>
            <person name="Subramanian S."/>
            <person name="Krishnamurthi S."/>
        </authorList>
    </citation>
    <scope>NUCLEOTIDE SEQUENCE [LARGE SCALE GENOMIC DNA]</scope>
    <source>
        <strain evidence="4 5">MTCC 1458</strain>
    </source>
</reference>
<feature type="region of interest" description="Disordered" evidence="1">
    <location>
        <begin position="250"/>
        <end position="272"/>
    </location>
</feature>
<gene>
    <name evidence="4" type="ORF">SD77_3011</name>
</gene>
<keyword evidence="2" id="KW-1133">Transmembrane helix</keyword>
<dbReference type="SMART" id="SM00894">
    <property type="entry name" value="Excalibur"/>
    <property type="match status" value="1"/>
</dbReference>
<dbReference type="EMBL" id="JXLP01000028">
    <property type="protein sequence ID" value="KIL73734.1"/>
    <property type="molecule type" value="Genomic_DNA"/>
</dbReference>
<keyword evidence="2" id="KW-0472">Membrane</keyword>
<name>A0ABR5AP41_BACBA</name>
<organism evidence="4 5">
    <name type="scientific">Bacillus badius</name>
    <dbReference type="NCBI Taxonomy" id="1455"/>
    <lineage>
        <taxon>Bacteria</taxon>
        <taxon>Bacillati</taxon>
        <taxon>Bacillota</taxon>
        <taxon>Bacilli</taxon>
        <taxon>Bacillales</taxon>
        <taxon>Bacillaceae</taxon>
        <taxon>Pseudobacillus</taxon>
    </lineage>
</organism>
<evidence type="ECO:0000313" key="5">
    <source>
        <dbReference type="Proteomes" id="UP000031982"/>
    </source>
</evidence>
<evidence type="ECO:0000313" key="4">
    <source>
        <dbReference type="EMBL" id="KIL73734.1"/>
    </source>
</evidence>
<dbReference type="Pfam" id="PF05901">
    <property type="entry name" value="Excalibur"/>
    <property type="match status" value="1"/>
</dbReference>